<dbReference type="PROSITE" id="PS50172">
    <property type="entry name" value="BRCT"/>
    <property type="match status" value="1"/>
</dbReference>
<evidence type="ECO:0000256" key="4">
    <source>
        <dbReference type="SAM" id="MobiDB-lite"/>
    </source>
</evidence>
<keyword evidence="3" id="KW-0539">Nucleus</keyword>
<evidence type="ECO:0000256" key="2">
    <source>
        <dbReference type="ARBA" id="ARBA00022763"/>
    </source>
</evidence>
<dbReference type="InterPro" id="IPR047250">
    <property type="entry name" value="BRCT_p53bp1-like_rpt2"/>
</dbReference>
<feature type="region of interest" description="Disordered" evidence="4">
    <location>
        <begin position="834"/>
        <end position="1008"/>
    </location>
</feature>
<dbReference type="OrthoDB" id="129353at2759"/>
<feature type="compositionally biased region" description="Basic and acidic residues" evidence="4">
    <location>
        <begin position="668"/>
        <end position="682"/>
    </location>
</feature>
<feature type="compositionally biased region" description="Low complexity" evidence="4">
    <location>
        <begin position="1203"/>
        <end position="1214"/>
    </location>
</feature>
<dbReference type="EMBL" id="ML977194">
    <property type="protein sequence ID" value="KAF1981734.1"/>
    <property type="molecule type" value="Genomic_DNA"/>
</dbReference>
<feature type="compositionally biased region" description="Basic and acidic residues" evidence="4">
    <location>
        <begin position="1132"/>
        <end position="1143"/>
    </location>
</feature>
<dbReference type="GO" id="GO:0042393">
    <property type="term" value="F:histone binding"/>
    <property type="evidence" value="ECO:0007669"/>
    <property type="project" value="TreeGrafter"/>
</dbReference>
<feature type="compositionally biased region" description="Polar residues" evidence="4">
    <location>
        <begin position="683"/>
        <end position="699"/>
    </location>
</feature>
<protein>
    <recommendedName>
        <fullName evidence="5">BRCT domain-containing protein</fullName>
    </recommendedName>
</protein>
<feature type="compositionally biased region" description="Polar residues" evidence="4">
    <location>
        <begin position="484"/>
        <end position="494"/>
    </location>
</feature>
<feature type="compositionally biased region" description="Polar residues" evidence="4">
    <location>
        <begin position="769"/>
        <end position="786"/>
    </location>
</feature>
<sequence>MEPLQDSLERRDIAAARLILESAIAKQKAKDTTATRTSRNLHVAETGTAAGKAAPPAPSAHPSRLNTSAQLLRPRNELPNPRRVPHPRSPSRIPRLTASVSLPDMPGRLSQSDVLDHFRMVQSFAGFEPVGGDTQPMDSQIYKNYISEQETSRLSFTNDTTNTEDITLPRTLNTGDTGHVNLLADFEDDMSSIAGGETQKSLDIEPSPETQIRRGDSSEKQYGDQESQFLAPKTPAMSFGKKRDARGNVVGETPRTSSTTPGSGLTALLGGHAGGNLLSLSQVFHATQAPSSPLPGHLKSDPIFQRPSPHFVRPGPTSPLNLSSPAKPIQSEPSRATTEPLSTYRSMKESQEERNRRQRELEDLRMPRSDDDEIDEMMGTQDIRAAQRQKQKEMKERALRDLDKVTEPRQKSGAAAAKSRMTSSALGLVTPARHGQDREVVVIPDKTPNVDGDEGSSEEDDDESSPKARMESVTSPDYAAVQVPMTSSRPNAHRSQQSADSQQQDHLASPTKLHSQMDGVRDRVDPTPFNDGEQVAVADSQGQYGAPQDPFPPRSHHPDASSLGSQTRVPNSQFSSISTETRHRLRLKIQEDVDSSSIPKPPAADLSQALSGLPEQRMPSSPPFLPEDDAGGDEDVFDEEREFGVVDDVQLVHNDEDQDIQDANNSTKVRDGKDKSEDHDASTQKSNTARRQDTCSHAQPSLPAADTALNKHLDNSLLSTVNFSADATNNSQSGQTVFHTANAYTPPLAQYKTSTNSPGQPPHDEPGTPTFTPSQTSRAQPNVNAHSTVEGQFRTLTEIAASPSSLQSPGTKMDRVSFDVTTASDEDFIATMNQSKRSGRLLSGKRVQTYKKRPQAMPESTASGDEVAHAVQAGRKRAHKQLDEGTESSAESDDDPVRPPVQKRRRIQKLAGGRTNPEDIGPPPRPPRAGRREPRTARDSKSNETEPSPAIGASSTRSEPASATMEDVPARRTRGAATRFSLEIAETLQRSNGTSSPIVDSHEHASNADLRGQAEDLRAESADGGEGDSSSGSVLFPNRVWALFRDITSRYFPATCLGAAPHSDGARLKIRFDDGSIDPELEVHNVRSLELNAGDIVKVDLPDMRTKSYVIKGFKDRIVANTGPTSSQADSEAEKHPITDQRGHRTLILGVKNPDGNLPTTEEDVDVSMEFVYITRLMWRQWKSRIYKYTPETSVMAPPARVYTPTVSTPTTPRSRSRRQTNAFPSHLRDASTVSSSRQQDSSLFANMAFAVTLDERNTENKQLTVRAINANGGQVLGSDGFVELFDFVTYSKQALNESPDPASLVSLNPLANSLGFVALISDTHTRRFKFMQALALNLPCLSYRWILDSIAEKAVLPWEKYLLPAGESSLLASAVRSRVLAPYEHDSSEGRFAAVVDRRSKLLEGKHVLRVSKGRGKGKTAYMTEKQKSYLFLTCALGAQSVERVDDIDAAKEMLGVEEGRGEWNMVYMAEATKESGDVQEAEEELKGENARGLLGVKVVDDEFVAQSLILGALFR</sequence>
<dbReference type="InterPro" id="IPR047252">
    <property type="entry name" value="TP53BP1-like"/>
</dbReference>
<dbReference type="GO" id="GO:0000077">
    <property type="term" value="P:DNA damage checkpoint signaling"/>
    <property type="evidence" value="ECO:0007669"/>
    <property type="project" value="TreeGrafter"/>
</dbReference>
<feature type="compositionally biased region" description="Low complexity" evidence="4">
    <location>
        <begin position="71"/>
        <end position="81"/>
    </location>
</feature>
<dbReference type="PANTHER" id="PTHR15321">
    <property type="entry name" value="TUMOR SUPPRESSOR P53-BINDING PROTEIN 1"/>
    <property type="match status" value="1"/>
</dbReference>
<feature type="compositionally biased region" description="Basic and acidic residues" evidence="4">
    <location>
        <begin position="346"/>
        <end position="369"/>
    </location>
</feature>
<dbReference type="GO" id="GO:0045944">
    <property type="term" value="P:positive regulation of transcription by RNA polymerase II"/>
    <property type="evidence" value="ECO:0007669"/>
    <property type="project" value="TreeGrafter"/>
</dbReference>
<dbReference type="Pfam" id="PF18115">
    <property type="entry name" value="Tudor_3"/>
    <property type="match status" value="1"/>
</dbReference>
<dbReference type="InterPro" id="IPR001357">
    <property type="entry name" value="BRCT_dom"/>
</dbReference>
<feature type="compositionally biased region" description="Polar residues" evidence="4">
    <location>
        <begin position="331"/>
        <end position="345"/>
    </location>
</feature>
<dbReference type="Gene3D" id="3.40.50.10190">
    <property type="entry name" value="BRCT domain"/>
    <property type="match status" value="1"/>
</dbReference>
<dbReference type="GO" id="GO:0005634">
    <property type="term" value="C:nucleus"/>
    <property type="evidence" value="ECO:0007669"/>
    <property type="project" value="UniProtKB-SubCell"/>
</dbReference>
<feature type="region of interest" description="Disordered" evidence="4">
    <location>
        <begin position="748"/>
        <end position="786"/>
    </location>
</feature>
<feature type="compositionally biased region" description="Acidic residues" evidence="4">
    <location>
        <begin position="884"/>
        <end position="894"/>
    </location>
</feature>
<organism evidence="6 7">
    <name type="scientific">Aulographum hederae CBS 113979</name>
    <dbReference type="NCBI Taxonomy" id="1176131"/>
    <lineage>
        <taxon>Eukaryota</taxon>
        <taxon>Fungi</taxon>
        <taxon>Dikarya</taxon>
        <taxon>Ascomycota</taxon>
        <taxon>Pezizomycotina</taxon>
        <taxon>Dothideomycetes</taxon>
        <taxon>Pleosporomycetidae</taxon>
        <taxon>Aulographales</taxon>
        <taxon>Aulographaceae</taxon>
    </lineage>
</organism>
<feature type="region of interest" description="Disordered" evidence="4">
    <location>
        <begin position="196"/>
        <end position="268"/>
    </location>
</feature>
<feature type="compositionally biased region" description="Basic and acidic residues" evidence="4">
    <location>
        <begin position="390"/>
        <end position="410"/>
    </location>
</feature>
<feature type="compositionally biased region" description="Polar residues" evidence="4">
    <location>
        <begin position="988"/>
        <end position="998"/>
    </location>
</feature>
<keyword evidence="2" id="KW-0227">DNA damage</keyword>
<feature type="compositionally biased region" description="Acidic residues" evidence="4">
    <location>
        <begin position="626"/>
        <end position="641"/>
    </location>
</feature>
<name>A0A6G1GLP1_9PEZI</name>
<evidence type="ECO:0000256" key="3">
    <source>
        <dbReference type="ARBA" id="ARBA00023242"/>
    </source>
</evidence>
<comment type="subcellular location">
    <subcellularLocation>
        <location evidence="1">Nucleus</location>
    </subcellularLocation>
</comment>
<evidence type="ECO:0000256" key="1">
    <source>
        <dbReference type="ARBA" id="ARBA00004123"/>
    </source>
</evidence>
<feature type="compositionally biased region" description="Low complexity" evidence="4">
    <location>
        <begin position="44"/>
        <end position="54"/>
    </location>
</feature>
<dbReference type="InterPro" id="IPR036420">
    <property type="entry name" value="BRCT_dom_sf"/>
</dbReference>
<dbReference type="Proteomes" id="UP000800041">
    <property type="component" value="Unassembled WGS sequence"/>
</dbReference>
<dbReference type="InterPro" id="IPR041297">
    <property type="entry name" value="Crb2_Tudor"/>
</dbReference>
<feature type="domain" description="BRCT" evidence="5">
    <location>
        <begin position="1240"/>
        <end position="1364"/>
    </location>
</feature>
<evidence type="ECO:0000313" key="7">
    <source>
        <dbReference type="Proteomes" id="UP000800041"/>
    </source>
</evidence>
<gene>
    <name evidence="6" type="ORF">K402DRAFT_221889</name>
</gene>
<feature type="compositionally biased region" description="Basic and acidic residues" evidence="4">
    <location>
        <begin position="211"/>
        <end position="223"/>
    </location>
</feature>
<dbReference type="InterPro" id="IPR047249">
    <property type="entry name" value="BRCT_p53bp1-like_rpt1"/>
</dbReference>
<evidence type="ECO:0000313" key="6">
    <source>
        <dbReference type="EMBL" id="KAF1981734.1"/>
    </source>
</evidence>
<evidence type="ECO:0000259" key="5">
    <source>
        <dbReference type="PROSITE" id="PS50172"/>
    </source>
</evidence>
<feature type="region of interest" description="Disordered" evidence="4">
    <location>
        <begin position="24"/>
        <end position="107"/>
    </location>
</feature>
<reference evidence="6" key="1">
    <citation type="journal article" date="2020" name="Stud. Mycol.">
        <title>101 Dothideomycetes genomes: a test case for predicting lifestyles and emergence of pathogens.</title>
        <authorList>
            <person name="Haridas S."/>
            <person name="Albert R."/>
            <person name="Binder M."/>
            <person name="Bloem J."/>
            <person name="Labutti K."/>
            <person name="Salamov A."/>
            <person name="Andreopoulos B."/>
            <person name="Baker S."/>
            <person name="Barry K."/>
            <person name="Bills G."/>
            <person name="Bluhm B."/>
            <person name="Cannon C."/>
            <person name="Castanera R."/>
            <person name="Culley D."/>
            <person name="Daum C."/>
            <person name="Ezra D."/>
            <person name="Gonzalez J."/>
            <person name="Henrissat B."/>
            <person name="Kuo A."/>
            <person name="Liang C."/>
            <person name="Lipzen A."/>
            <person name="Lutzoni F."/>
            <person name="Magnuson J."/>
            <person name="Mondo S."/>
            <person name="Nolan M."/>
            <person name="Ohm R."/>
            <person name="Pangilinan J."/>
            <person name="Park H.-J."/>
            <person name="Ramirez L."/>
            <person name="Alfaro M."/>
            <person name="Sun H."/>
            <person name="Tritt A."/>
            <person name="Yoshinaga Y."/>
            <person name="Zwiers L.-H."/>
            <person name="Turgeon B."/>
            <person name="Goodwin S."/>
            <person name="Spatafora J."/>
            <person name="Crous P."/>
            <person name="Grigoriev I."/>
        </authorList>
    </citation>
    <scope>NUCLEOTIDE SEQUENCE</scope>
    <source>
        <strain evidence="6">CBS 113979</strain>
    </source>
</reference>
<feature type="region of interest" description="Disordered" evidence="4">
    <location>
        <begin position="288"/>
        <end position="702"/>
    </location>
</feature>
<proteinExistence type="predicted"/>
<keyword evidence="7" id="KW-1185">Reference proteome</keyword>
<dbReference type="SUPFAM" id="SSF52113">
    <property type="entry name" value="BRCT domain"/>
    <property type="match status" value="1"/>
</dbReference>
<feature type="region of interest" description="Disordered" evidence="4">
    <location>
        <begin position="1122"/>
        <end position="1155"/>
    </location>
</feature>
<dbReference type="SMART" id="SM00292">
    <property type="entry name" value="BRCT"/>
    <property type="match status" value="1"/>
</dbReference>
<feature type="compositionally biased region" description="Polar residues" evidence="4">
    <location>
        <begin position="562"/>
        <end position="579"/>
    </location>
</feature>
<feature type="compositionally biased region" description="Basic and acidic residues" evidence="4">
    <location>
        <begin position="930"/>
        <end position="944"/>
    </location>
</feature>
<dbReference type="Gene3D" id="2.30.30.140">
    <property type="match status" value="1"/>
</dbReference>
<accession>A0A6G1GLP1</accession>
<feature type="compositionally biased region" description="Low complexity" evidence="4">
    <location>
        <begin position="251"/>
        <end position="268"/>
    </location>
</feature>
<dbReference type="CDD" id="cd17724">
    <property type="entry name" value="BRCT_p53bp1_rpt2"/>
    <property type="match status" value="1"/>
</dbReference>
<feature type="region of interest" description="Disordered" evidence="4">
    <location>
        <begin position="1203"/>
        <end position="1236"/>
    </location>
</feature>
<dbReference type="CDD" id="cd17745">
    <property type="entry name" value="BRCT_p53bp1_rpt1"/>
    <property type="match status" value="1"/>
</dbReference>
<feature type="compositionally biased region" description="Acidic residues" evidence="4">
    <location>
        <begin position="451"/>
        <end position="463"/>
    </location>
</feature>
<feature type="compositionally biased region" description="Low complexity" evidence="4">
    <location>
        <begin position="495"/>
        <end position="505"/>
    </location>
</feature>
<dbReference type="PANTHER" id="PTHR15321:SF3">
    <property type="entry name" value="TP53-BINDING PROTEIN 1"/>
    <property type="match status" value="1"/>
</dbReference>